<reference evidence="2" key="1">
    <citation type="submission" date="2023-03" db="EMBL/GenBank/DDBJ databases">
        <title>Massive genome expansion in bonnet fungi (Mycena s.s.) driven by repeated elements and novel gene families across ecological guilds.</title>
        <authorList>
            <consortium name="Lawrence Berkeley National Laboratory"/>
            <person name="Harder C.B."/>
            <person name="Miyauchi S."/>
            <person name="Viragh M."/>
            <person name="Kuo A."/>
            <person name="Thoen E."/>
            <person name="Andreopoulos B."/>
            <person name="Lu D."/>
            <person name="Skrede I."/>
            <person name="Drula E."/>
            <person name="Henrissat B."/>
            <person name="Morin E."/>
            <person name="Kohler A."/>
            <person name="Barry K."/>
            <person name="LaButti K."/>
            <person name="Morin E."/>
            <person name="Salamov A."/>
            <person name="Lipzen A."/>
            <person name="Mereny Z."/>
            <person name="Hegedus B."/>
            <person name="Baldrian P."/>
            <person name="Stursova M."/>
            <person name="Weitz H."/>
            <person name="Taylor A."/>
            <person name="Grigoriev I.V."/>
            <person name="Nagy L.G."/>
            <person name="Martin F."/>
            <person name="Kauserud H."/>
        </authorList>
    </citation>
    <scope>NUCLEOTIDE SEQUENCE</scope>
    <source>
        <strain evidence="2">CBHHK002</strain>
    </source>
</reference>
<evidence type="ECO:0000313" key="3">
    <source>
        <dbReference type="Proteomes" id="UP001218218"/>
    </source>
</evidence>
<gene>
    <name evidence="2" type="ORF">DFH08DRAFT_1049751</name>
</gene>
<comment type="caution">
    <text evidence="2">The sequence shown here is derived from an EMBL/GenBank/DDBJ whole genome shotgun (WGS) entry which is preliminary data.</text>
</comment>
<accession>A0AAD6Z651</accession>
<feature type="transmembrane region" description="Helical" evidence="1">
    <location>
        <begin position="97"/>
        <end position="117"/>
    </location>
</feature>
<evidence type="ECO:0000256" key="1">
    <source>
        <dbReference type="SAM" id="Phobius"/>
    </source>
</evidence>
<dbReference type="Proteomes" id="UP001218218">
    <property type="component" value="Unassembled WGS sequence"/>
</dbReference>
<name>A0AAD6Z651_9AGAR</name>
<dbReference type="AlphaFoldDB" id="A0AAD6Z651"/>
<organism evidence="2 3">
    <name type="scientific">Mycena albidolilacea</name>
    <dbReference type="NCBI Taxonomy" id="1033008"/>
    <lineage>
        <taxon>Eukaryota</taxon>
        <taxon>Fungi</taxon>
        <taxon>Dikarya</taxon>
        <taxon>Basidiomycota</taxon>
        <taxon>Agaricomycotina</taxon>
        <taxon>Agaricomycetes</taxon>
        <taxon>Agaricomycetidae</taxon>
        <taxon>Agaricales</taxon>
        <taxon>Marasmiineae</taxon>
        <taxon>Mycenaceae</taxon>
        <taxon>Mycena</taxon>
    </lineage>
</organism>
<feature type="transmembrane region" description="Helical" evidence="1">
    <location>
        <begin position="55"/>
        <end position="77"/>
    </location>
</feature>
<protein>
    <recommendedName>
        <fullName evidence="4">Transmembrane protein</fullName>
    </recommendedName>
</protein>
<evidence type="ECO:0008006" key="4">
    <source>
        <dbReference type="Google" id="ProtNLM"/>
    </source>
</evidence>
<dbReference type="EMBL" id="JARIHO010000081">
    <property type="protein sequence ID" value="KAJ7309443.1"/>
    <property type="molecule type" value="Genomic_DNA"/>
</dbReference>
<proteinExistence type="predicted"/>
<sequence>MSSGPLTGEDLRLAGAWLGPWLVGGCLDIFLLGILLTQFRNYFTWYHDDKMSLRVIVAILLVGHILKTAHAFAIIWIQNIAYFGNLQGAILLNYTTWWQSGTPLIDGIFGFYVQIYFCYRLWMISKKLFVVVPVAIIFLFAFLSIVVATYFIATTNLPQISNWFAAHLGSVFAGDVCMTSLTAYFLIKSKADVLPQMVGPNSNEITGGRSRGTRRQDIELGQIQVVTQTRTHVDVFESQHDNRDMKAYSATKSDGDELEQYK</sequence>
<evidence type="ECO:0000313" key="2">
    <source>
        <dbReference type="EMBL" id="KAJ7309443.1"/>
    </source>
</evidence>
<keyword evidence="1" id="KW-0812">Transmembrane</keyword>
<dbReference type="PANTHER" id="PTHR40465">
    <property type="entry name" value="CHROMOSOME 1, WHOLE GENOME SHOTGUN SEQUENCE"/>
    <property type="match status" value="1"/>
</dbReference>
<feature type="transmembrane region" description="Helical" evidence="1">
    <location>
        <begin position="164"/>
        <end position="187"/>
    </location>
</feature>
<keyword evidence="1" id="KW-0472">Membrane</keyword>
<feature type="transmembrane region" description="Helical" evidence="1">
    <location>
        <begin position="20"/>
        <end position="43"/>
    </location>
</feature>
<keyword evidence="3" id="KW-1185">Reference proteome</keyword>
<dbReference type="PANTHER" id="PTHR40465:SF1">
    <property type="entry name" value="DUF6534 DOMAIN-CONTAINING PROTEIN"/>
    <property type="match status" value="1"/>
</dbReference>
<keyword evidence="1" id="KW-1133">Transmembrane helix</keyword>
<feature type="transmembrane region" description="Helical" evidence="1">
    <location>
        <begin position="129"/>
        <end position="152"/>
    </location>
</feature>